<dbReference type="EMBL" id="JACCCZ010000001">
    <property type="protein sequence ID" value="NYG02204.1"/>
    <property type="molecule type" value="Genomic_DNA"/>
</dbReference>
<organism evidence="1 4">
    <name type="scientific">Pseudonocardia alni</name>
    <name type="common">Amycolata alni</name>
    <dbReference type="NCBI Taxonomy" id="33907"/>
    <lineage>
        <taxon>Bacteria</taxon>
        <taxon>Bacillati</taxon>
        <taxon>Actinomycetota</taxon>
        <taxon>Actinomycetes</taxon>
        <taxon>Pseudonocardiales</taxon>
        <taxon>Pseudonocardiaceae</taxon>
        <taxon>Pseudonocardia</taxon>
    </lineage>
</organism>
<name>A0A852W608_PSEA5</name>
<dbReference type="AlphaFoldDB" id="A0A852W608"/>
<keyword evidence="4" id="KW-1185">Reference proteome</keyword>
<dbReference type="Proteomes" id="UP000232453">
    <property type="component" value="Unassembled WGS sequence"/>
</dbReference>
<dbReference type="EMBL" id="PHUJ01000003">
    <property type="protein sequence ID" value="PKB32246.1"/>
    <property type="molecule type" value="Genomic_DNA"/>
</dbReference>
<gene>
    <name evidence="2" type="ORF">ATL51_3968</name>
    <name evidence="1" type="ORF">HDA37_002489</name>
</gene>
<proteinExistence type="predicted"/>
<accession>A0AA44URW7</accession>
<accession>A0A852W608</accession>
<dbReference type="Gene3D" id="1.25.40.10">
    <property type="entry name" value="Tetratricopeptide repeat domain"/>
    <property type="match status" value="1"/>
</dbReference>
<dbReference type="Proteomes" id="UP000549695">
    <property type="component" value="Unassembled WGS sequence"/>
</dbReference>
<evidence type="ECO:0000313" key="4">
    <source>
        <dbReference type="Proteomes" id="UP000549695"/>
    </source>
</evidence>
<evidence type="ECO:0000313" key="2">
    <source>
        <dbReference type="EMBL" id="PKB32246.1"/>
    </source>
</evidence>
<dbReference type="RefSeq" id="WP_237453800.1">
    <property type="nucleotide sequence ID" value="NZ_BAAAJZ010000001.1"/>
</dbReference>
<evidence type="ECO:0000313" key="3">
    <source>
        <dbReference type="Proteomes" id="UP000232453"/>
    </source>
</evidence>
<dbReference type="Pfam" id="PF14559">
    <property type="entry name" value="TPR_19"/>
    <property type="match status" value="1"/>
</dbReference>
<dbReference type="InterPro" id="IPR011990">
    <property type="entry name" value="TPR-like_helical_dom_sf"/>
</dbReference>
<dbReference type="SUPFAM" id="SSF48452">
    <property type="entry name" value="TPR-like"/>
    <property type="match status" value="1"/>
</dbReference>
<sequence length="118" mass="12774">MRIDALSWMTGTEAGPADRWEHAGYLFDSGDPAGAATVLAELVAEQPGAAAVRLLLARAYYHSAQLGRAETELRELVRREPADGYAHLLLGRTLQRRSRHDEAAPHLRLAEAMGVSAG</sequence>
<comment type="caution">
    <text evidence="1">The sequence shown here is derived from an EMBL/GenBank/DDBJ whole genome shotgun (WGS) entry which is preliminary data.</text>
</comment>
<protein>
    <submittedName>
        <fullName evidence="1">Flp pilus assembly protein TadD</fullName>
    </submittedName>
    <submittedName>
        <fullName evidence="2">Tetratricopeptide repeat protein</fullName>
    </submittedName>
</protein>
<evidence type="ECO:0000313" key="1">
    <source>
        <dbReference type="EMBL" id="NYG02204.1"/>
    </source>
</evidence>
<reference evidence="1 4" key="1">
    <citation type="submission" date="2020-07" db="EMBL/GenBank/DDBJ databases">
        <title>Sequencing the genomes of 1000 actinobacteria strains.</title>
        <authorList>
            <person name="Klenk H.-P."/>
        </authorList>
    </citation>
    <scope>NUCLEOTIDE SEQUENCE [LARGE SCALE GENOMIC DNA]</scope>
    <source>
        <strain evidence="2 3">DSM 44104</strain>
        <strain evidence="1 4">DSM 44749</strain>
    </source>
</reference>
<dbReference type="GeneID" id="98052249"/>